<evidence type="ECO:0000313" key="2">
    <source>
        <dbReference type="EMBL" id="KXT18718.1"/>
    </source>
</evidence>
<sequence>MGWGGKGTAQFGRRDGGCVGDGDDRSSRLASAALLHDSLSKPERREVHLWPAPAKAAKLSDCGDVTCALPGEISSPPPHTLLNAHRPGCLASAGKRVHAYSNPLSLSRVTAPFARQPLWEDGKAPWVCVRRDDSGEQVPGYMSPAALKNQR</sequence>
<feature type="region of interest" description="Disordered" evidence="1">
    <location>
        <begin position="1"/>
        <end position="23"/>
    </location>
</feature>
<proteinExistence type="predicted"/>
<evidence type="ECO:0000313" key="3">
    <source>
        <dbReference type="Proteomes" id="UP000073492"/>
    </source>
</evidence>
<dbReference type="AlphaFoldDB" id="A0A139IVD1"/>
<dbReference type="EMBL" id="LFZO01000004">
    <property type="protein sequence ID" value="KXT18718.1"/>
    <property type="molecule type" value="Genomic_DNA"/>
</dbReference>
<name>A0A139IVD1_9PEZI</name>
<dbReference type="Proteomes" id="UP000073492">
    <property type="component" value="Unassembled WGS sequence"/>
</dbReference>
<feature type="compositionally biased region" description="Basic and acidic residues" evidence="1">
    <location>
        <begin position="12"/>
        <end position="23"/>
    </location>
</feature>
<reference evidence="2 3" key="1">
    <citation type="submission" date="2015-07" db="EMBL/GenBank/DDBJ databases">
        <title>Comparative genomics of the Sigatoka disease complex on banana suggests a link between parallel evolutionary changes in Pseudocercospora fijiensis and Pseudocercospora eumusae and increased virulence on the banana host.</title>
        <authorList>
            <person name="Chang T.-C."/>
            <person name="Salvucci A."/>
            <person name="Crous P.W."/>
            <person name="Stergiopoulos I."/>
        </authorList>
    </citation>
    <scope>NUCLEOTIDE SEQUENCE [LARGE SCALE GENOMIC DNA]</scope>
    <source>
        <strain evidence="2 3">CBS 116634</strain>
    </source>
</reference>
<protein>
    <submittedName>
        <fullName evidence="2">Uncharacterized protein</fullName>
    </submittedName>
</protein>
<keyword evidence="3" id="KW-1185">Reference proteome</keyword>
<organism evidence="2 3">
    <name type="scientific">Pseudocercospora musae</name>
    <dbReference type="NCBI Taxonomy" id="113226"/>
    <lineage>
        <taxon>Eukaryota</taxon>
        <taxon>Fungi</taxon>
        <taxon>Dikarya</taxon>
        <taxon>Ascomycota</taxon>
        <taxon>Pezizomycotina</taxon>
        <taxon>Dothideomycetes</taxon>
        <taxon>Dothideomycetidae</taxon>
        <taxon>Mycosphaerellales</taxon>
        <taxon>Mycosphaerellaceae</taxon>
        <taxon>Pseudocercospora</taxon>
    </lineage>
</organism>
<accession>A0A139IVD1</accession>
<evidence type="ECO:0000256" key="1">
    <source>
        <dbReference type="SAM" id="MobiDB-lite"/>
    </source>
</evidence>
<gene>
    <name evidence="2" type="ORF">AC579_2694</name>
</gene>
<comment type="caution">
    <text evidence="2">The sequence shown here is derived from an EMBL/GenBank/DDBJ whole genome shotgun (WGS) entry which is preliminary data.</text>
</comment>